<evidence type="ECO:0000256" key="6">
    <source>
        <dbReference type="SAM" id="Phobius"/>
    </source>
</evidence>
<feature type="domain" description="3-oxo-5-alpha-steroid 4-dehydrogenase C-terminal" evidence="7">
    <location>
        <begin position="157"/>
        <end position="200"/>
    </location>
</feature>
<name>A0A978VMT4_ZIZJJ</name>
<feature type="transmembrane region" description="Helical" evidence="6">
    <location>
        <begin position="121"/>
        <end position="143"/>
    </location>
</feature>
<keyword evidence="4 6" id="KW-1133">Transmembrane helix</keyword>
<evidence type="ECO:0000259" key="7">
    <source>
        <dbReference type="Pfam" id="PF02544"/>
    </source>
</evidence>
<comment type="caution">
    <text evidence="8">The sequence shown here is derived from an EMBL/GenBank/DDBJ whole genome shotgun (WGS) entry which is preliminary data.</text>
</comment>
<evidence type="ECO:0000256" key="5">
    <source>
        <dbReference type="ARBA" id="ARBA00023136"/>
    </source>
</evidence>
<comment type="similarity">
    <text evidence="2">Belongs to the steroid 5-alpha reductase family.</text>
</comment>
<evidence type="ECO:0000256" key="1">
    <source>
        <dbReference type="ARBA" id="ARBA00004141"/>
    </source>
</evidence>
<feature type="transmembrane region" description="Helical" evidence="6">
    <location>
        <begin position="66"/>
        <end position="85"/>
    </location>
</feature>
<dbReference type="PANTHER" id="PTHR10556:SF35">
    <property type="entry name" value="3-OXO-5-ALPHA-STEROID 4-DEHYDROGENASE FAMILY PROTEIN"/>
    <property type="match status" value="1"/>
</dbReference>
<feature type="transmembrane region" description="Helical" evidence="6">
    <location>
        <begin position="195"/>
        <end position="210"/>
    </location>
</feature>
<dbReference type="AlphaFoldDB" id="A0A978VMT4"/>
<protein>
    <recommendedName>
        <fullName evidence="7">3-oxo-5-alpha-steroid 4-dehydrogenase C-terminal domain-containing protein</fullName>
    </recommendedName>
</protein>
<evidence type="ECO:0000313" key="8">
    <source>
        <dbReference type="EMBL" id="KAH7536859.1"/>
    </source>
</evidence>
<dbReference type="EMBL" id="JAEACU010000003">
    <property type="protein sequence ID" value="KAH7536859.1"/>
    <property type="molecule type" value="Genomic_DNA"/>
</dbReference>
<reference evidence="8" key="1">
    <citation type="journal article" date="2021" name="Front. Plant Sci.">
        <title>Chromosome-Scale Genome Assembly for Chinese Sour Jujube and Insights Into Its Genome Evolution and Domestication Signature.</title>
        <authorList>
            <person name="Shen L.-Y."/>
            <person name="Luo H."/>
            <person name="Wang X.-L."/>
            <person name="Wang X.-M."/>
            <person name="Qiu X.-J."/>
            <person name="Liu H."/>
            <person name="Zhou S.-S."/>
            <person name="Jia K.-H."/>
            <person name="Nie S."/>
            <person name="Bao Y.-T."/>
            <person name="Zhang R.-G."/>
            <person name="Yun Q.-Z."/>
            <person name="Chai Y.-H."/>
            <person name="Lu J.-Y."/>
            <person name="Li Y."/>
            <person name="Zhao S.-W."/>
            <person name="Mao J.-F."/>
            <person name="Jia S.-G."/>
            <person name="Mao Y.-M."/>
        </authorList>
    </citation>
    <scope>NUCLEOTIDE SEQUENCE</scope>
    <source>
        <strain evidence="8">AT0</strain>
        <tissue evidence="8">Leaf</tissue>
    </source>
</reference>
<feature type="transmembrane region" description="Helical" evidence="6">
    <location>
        <begin position="278"/>
        <end position="295"/>
    </location>
</feature>
<dbReference type="InterPro" id="IPR001104">
    <property type="entry name" value="3-oxo-5_a-steroid_4-DH_C"/>
</dbReference>
<gene>
    <name evidence="8" type="ORF">FEM48_Zijuj03G0030900</name>
</gene>
<feature type="domain" description="3-oxo-5-alpha-steroid 4-dehydrogenase C-terminal" evidence="7">
    <location>
        <begin position="278"/>
        <end position="387"/>
    </location>
</feature>
<feature type="transmembrane region" description="Helical" evidence="6">
    <location>
        <begin position="15"/>
        <end position="33"/>
    </location>
</feature>
<dbReference type="Proteomes" id="UP000813462">
    <property type="component" value="Unassembled WGS sequence"/>
</dbReference>
<dbReference type="FunFam" id="1.20.120.1630:FF:000017">
    <property type="entry name" value="3-oxo-5-alpha-steroid 4-dehydrogenase family protein"/>
    <property type="match status" value="1"/>
</dbReference>
<keyword evidence="5 6" id="KW-0472">Membrane</keyword>
<dbReference type="Pfam" id="PF02544">
    <property type="entry name" value="Steroid_dh"/>
    <property type="match status" value="2"/>
</dbReference>
<dbReference type="GO" id="GO:0016020">
    <property type="term" value="C:membrane"/>
    <property type="evidence" value="ECO:0007669"/>
    <property type="project" value="UniProtKB-SubCell"/>
</dbReference>
<evidence type="ECO:0000256" key="3">
    <source>
        <dbReference type="ARBA" id="ARBA00022692"/>
    </source>
</evidence>
<evidence type="ECO:0000256" key="4">
    <source>
        <dbReference type="ARBA" id="ARBA00022989"/>
    </source>
</evidence>
<sequence>MMLLQWFIFPPPPSVFIKAMSVISLTSIAILGFSEMRGKHLNYSKFWNSNSQNSTSKRQIKLSGRAGMLLLYTPAFLAAFISLLLLPHHHIRFVLLNSALTLHFFKRIFEVLFVHRFSSDMVLNSAIVISLSYFSSTSTMIYAQKLTQGLPEPPIDLMYFGIVLFLIGIFGNFYHHYILSNLRGTREKEYKIPKGAFLVAFTSLLFFSNGDIRVLLLKYALALHFFKRIFEVLFVHRFSGQMVVDSAIVISLTYFSSTATMIYTQHLTQVLQGPPIDLKYIGVLLFLTGICGNFYHHYLLSQLRGKGEKEYKIPKGGLFGLVIGPHYLFKIIAFVRVSFISQTVYAFCFTIGTLFYLMGRSYATRRWYLSKFEDFPQHVKALLPYVF</sequence>
<dbReference type="GO" id="GO:0006629">
    <property type="term" value="P:lipid metabolic process"/>
    <property type="evidence" value="ECO:0007669"/>
    <property type="project" value="InterPro"/>
</dbReference>
<dbReference type="GO" id="GO:0016627">
    <property type="term" value="F:oxidoreductase activity, acting on the CH-CH group of donors"/>
    <property type="evidence" value="ECO:0007669"/>
    <property type="project" value="InterPro"/>
</dbReference>
<dbReference type="PANTHER" id="PTHR10556">
    <property type="entry name" value="3-OXO-5-ALPHA-STEROID 4-DEHYDROGENASE"/>
    <property type="match status" value="1"/>
</dbReference>
<feature type="transmembrane region" description="Helical" evidence="6">
    <location>
        <begin position="316"/>
        <end position="333"/>
    </location>
</feature>
<feature type="transmembrane region" description="Helical" evidence="6">
    <location>
        <begin position="339"/>
        <end position="358"/>
    </location>
</feature>
<feature type="transmembrane region" description="Helical" evidence="6">
    <location>
        <begin position="155"/>
        <end position="174"/>
    </location>
</feature>
<feature type="transmembrane region" description="Helical" evidence="6">
    <location>
        <begin position="91"/>
        <end position="109"/>
    </location>
</feature>
<evidence type="ECO:0000313" key="9">
    <source>
        <dbReference type="Proteomes" id="UP000813462"/>
    </source>
</evidence>
<dbReference type="InterPro" id="IPR039357">
    <property type="entry name" value="SRD5A/TECR"/>
</dbReference>
<accession>A0A978VMT4</accession>
<organism evidence="8 9">
    <name type="scientific">Ziziphus jujuba var. spinosa</name>
    <dbReference type="NCBI Taxonomy" id="714518"/>
    <lineage>
        <taxon>Eukaryota</taxon>
        <taxon>Viridiplantae</taxon>
        <taxon>Streptophyta</taxon>
        <taxon>Embryophyta</taxon>
        <taxon>Tracheophyta</taxon>
        <taxon>Spermatophyta</taxon>
        <taxon>Magnoliopsida</taxon>
        <taxon>eudicotyledons</taxon>
        <taxon>Gunneridae</taxon>
        <taxon>Pentapetalae</taxon>
        <taxon>rosids</taxon>
        <taxon>fabids</taxon>
        <taxon>Rosales</taxon>
        <taxon>Rhamnaceae</taxon>
        <taxon>Paliureae</taxon>
        <taxon>Ziziphus</taxon>
    </lineage>
</organism>
<evidence type="ECO:0000256" key="2">
    <source>
        <dbReference type="ARBA" id="ARBA00007742"/>
    </source>
</evidence>
<proteinExistence type="inferred from homology"/>
<dbReference type="PROSITE" id="PS50244">
    <property type="entry name" value="S5A_REDUCTASE"/>
    <property type="match status" value="2"/>
</dbReference>
<comment type="subcellular location">
    <subcellularLocation>
        <location evidence="1">Membrane</location>
        <topology evidence="1">Multi-pass membrane protein</topology>
    </subcellularLocation>
</comment>
<keyword evidence="3 6" id="KW-0812">Transmembrane</keyword>